<dbReference type="InterPro" id="IPR050740">
    <property type="entry name" value="Aldehyde_DH_Superfamily"/>
</dbReference>
<dbReference type="FunFam" id="3.40.309.10:FF:000004">
    <property type="entry name" value="Succinate-semialdehyde dehydrogenase I"/>
    <property type="match status" value="1"/>
</dbReference>
<dbReference type="InterPro" id="IPR010102">
    <property type="entry name" value="Succ_semiAld_DH"/>
</dbReference>
<evidence type="ECO:0000313" key="6">
    <source>
        <dbReference type="EMBL" id="SEB59096.1"/>
    </source>
</evidence>
<dbReference type="GO" id="GO:0009450">
    <property type="term" value="P:gamma-aminobutyric acid catabolic process"/>
    <property type="evidence" value="ECO:0007669"/>
    <property type="project" value="InterPro"/>
</dbReference>
<dbReference type="CDD" id="cd07103">
    <property type="entry name" value="ALDH_F5_SSADH_GabD"/>
    <property type="match status" value="1"/>
</dbReference>
<sequence length="490" mass="51516">MSAPDRAGLLGPALGYVGGRWTAADDGRTFPVTDPATGQILAEVPRMGARETVRAIQAANAAAPGWRALSSDERGQLLRTWAALLIDNRDQLARLLVREQGKPLPEAAQEVTYAASFLDWFAEEGRRAYGDVIPAGLPGTRMTAVREPVGVGACITPWNFPIAMITRKAAPALAAGCPIVLKPAEQTPLCALAVCALSERAGIPAGVFNVVVGDAEDAPAVGLELTTRPEVRKLSFTGSTTVGSLLMRQAADTIKSVSLELGGNAPFIVFDDADLDVAISAAMAAKFRNAGQTCVSANRFLVADSVYDDFLAALAEHTAALAVGNGLDPGTDVGPLIDQAAIRKIERHIADAVHRGAKVVTGGEPHRLGGTFFQPTVLADCPPNAEICCEETFGPVAAVTRFNDEDEAVRHANKTPYGLAAYFFTRDTRRVWRVSEALETGIVAVNTGAFSSPVAPFGGVKQSGLGREGGREGIGDWMETKYVCHGGIDG</sequence>
<evidence type="ECO:0000259" key="5">
    <source>
        <dbReference type="Pfam" id="PF00171"/>
    </source>
</evidence>
<evidence type="ECO:0000256" key="4">
    <source>
        <dbReference type="RuleBase" id="RU003345"/>
    </source>
</evidence>
<dbReference type="InterPro" id="IPR029510">
    <property type="entry name" value="Ald_DH_CS_GLU"/>
</dbReference>
<dbReference type="Pfam" id="PF00171">
    <property type="entry name" value="Aldedh"/>
    <property type="match status" value="1"/>
</dbReference>
<dbReference type="FunFam" id="3.40.605.10:FF:000005">
    <property type="entry name" value="Succinate-semialdehyde dehydrogenase I"/>
    <property type="match status" value="1"/>
</dbReference>
<name>A0A1H4KLI2_STRMJ</name>
<dbReference type="Proteomes" id="UP000198609">
    <property type="component" value="Unassembled WGS sequence"/>
</dbReference>
<dbReference type="Gene3D" id="3.40.605.10">
    <property type="entry name" value="Aldehyde Dehydrogenase, Chain A, domain 1"/>
    <property type="match status" value="1"/>
</dbReference>
<dbReference type="RefSeq" id="WP_093460321.1">
    <property type="nucleotide sequence ID" value="NZ_FNST01000002.1"/>
</dbReference>
<comment type="similarity">
    <text evidence="1 4">Belongs to the aldehyde dehydrogenase family.</text>
</comment>
<evidence type="ECO:0000256" key="2">
    <source>
        <dbReference type="ARBA" id="ARBA00023002"/>
    </source>
</evidence>
<dbReference type="PROSITE" id="PS00687">
    <property type="entry name" value="ALDEHYDE_DEHYDR_GLU"/>
    <property type="match status" value="1"/>
</dbReference>
<dbReference type="Gene3D" id="3.40.309.10">
    <property type="entry name" value="Aldehyde Dehydrogenase, Chain A, domain 2"/>
    <property type="match status" value="1"/>
</dbReference>
<feature type="active site" evidence="3">
    <location>
        <position position="260"/>
    </location>
</feature>
<dbReference type="AlphaFoldDB" id="A0A1H4KLI2"/>
<evidence type="ECO:0000313" key="7">
    <source>
        <dbReference type="Proteomes" id="UP000198609"/>
    </source>
</evidence>
<dbReference type="PANTHER" id="PTHR43353:SF5">
    <property type="entry name" value="SUCCINATE-SEMIALDEHYDE DEHYDROGENASE, MITOCHONDRIAL"/>
    <property type="match status" value="1"/>
</dbReference>
<keyword evidence="2 4" id="KW-0560">Oxidoreductase</keyword>
<dbReference type="GO" id="GO:0004777">
    <property type="term" value="F:succinate-semialdehyde dehydrogenase (NAD+) activity"/>
    <property type="evidence" value="ECO:0007669"/>
    <property type="project" value="TreeGrafter"/>
</dbReference>
<accession>A0A1H4KLI2</accession>
<keyword evidence="7" id="KW-1185">Reference proteome</keyword>
<dbReference type="InterPro" id="IPR016161">
    <property type="entry name" value="Ald_DH/histidinol_DH"/>
</dbReference>
<reference evidence="7" key="1">
    <citation type="submission" date="2016-10" db="EMBL/GenBank/DDBJ databases">
        <authorList>
            <person name="Varghese N."/>
            <person name="Submissions S."/>
        </authorList>
    </citation>
    <scope>NUCLEOTIDE SEQUENCE [LARGE SCALE GENOMIC DNA]</scope>
    <source>
        <strain evidence="7">DSM 40318</strain>
    </source>
</reference>
<gene>
    <name evidence="6" type="ORF">SAMN04490356_0800</name>
</gene>
<dbReference type="InterPro" id="IPR016163">
    <property type="entry name" value="Ald_DH_C"/>
</dbReference>
<organism evidence="6 7">
    <name type="scientific">Streptomyces melanosporofaciens</name>
    <dbReference type="NCBI Taxonomy" id="67327"/>
    <lineage>
        <taxon>Bacteria</taxon>
        <taxon>Bacillati</taxon>
        <taxon>Actinomycetota</taxon>
        <taxon>Actinomycetes</taxon>
        <taxon>Kitasatosporales</taxon>
        <taxon>Streptomycetaceae</taxon>
        <taxon>Streptomyces</taxon>
        <taxon>Streptomyces violaceusniger group</taxon>
    </lineage>
</organism>
<evidence type="ECO:0000256" key="1">
    <source>
        <dbReference type="ARBA" id="ARBA00009986"/>
    </source>
</evidence>
<feature type="domain" description="Aldehyde dehydrogenase" evidence="5">
    <location>
        <begin position="21"/>
        <end position="483"/>
    </location>
</feature>
<dbReference type="SUPFAM" id="SSF53720">
    <property type="entry name" value="ALDH-like"/>
    <property type="match status" value="1"/>
</dbReference>
<proteinExistence type="inferred from homology"/>
<dbReference type="InterPro" id="IPR016162">
    <property type="entry name" value="Ald_DH_N"/>
</dbReference>
<evidence type="ECO:0000256" key="3">
    <source>
        <dbReference type="PROSITE-ProRule" id="PRU10007"/>
    </source>
</evidence>
<dbReference type="InterPro" id="IPR015590">
    <property type="entry name" value="Aldehyde_DH_dom"/>
</dbReference>
<dbReference type="PANTHER" id="PTHR43353">
    <property type="entry name" value="SUCCINATE-SEMIALDEHYDE DEHYDROGENASE, MITOCHONDRIAL"/>
    <property type="match status" value="1"/>
</dbReference>
<protein>
    <submittedName>
        <fullName evidence="6">Succinate-semialdehyde dehydrogenase / glutarate-semialdehyde dehydrogenase</fullName>
    </submittedName>
</protein>
<dbReference type="NCBIfam" id="TIGR01780">
    <property type="entry name" value="SSADH"/>
    <property type="match status" value="1"/>
</dbReference>
<dbReference type="EMBL" id="FNST01000002">
    <property type="protein sequence ID" value="SEB59096.1"/>
    <property type="molecule type" value="Genomic_DNA"/>
</dbReference>